<evidence type="ECO:0000313" key="9">
    <source>
        <dbReference type="EMBL" id="KAL3402051.1"/>
    </source>
</evidence>
<evidence type="ECO:0000256" key="3">
    <source>
        <dbReference type="ARBA" id="ARBA00023015"/>
    </source>
</evidence>
<dbReference type="EMBL" id="JBJJXI010000040">
    <property type="protein sequence ID" value="KAL3402051.1"/>
    <property type="molecule type" value="Genomic_DNA"/>
</dbReference>
<feature type="domain" description="Nucleolar protein 11 C-terminal" evidence="8">
    <location>
        <begin position="368"/>
        <end position="591"/>
    </location>
</feature>
<dbReference type="AlphaFoldDB" id="A0ABD2X9J7"/>
<organism evidence="9 10">
    <name type="scientific">Trichogramma kaykai</name>
    <dbReference type="NCBI Taxonomy" id="54128"/>
    <lineage>
        <taxon>Eukaryota</taxon>
        <taxon>Metazoa</taxon>
        <taxon>Ecdysozoa</taxon>
        <taxon>Arthropoda</taxon>
        <taxon>Hexapoda</taxon>
        <taxon>Insecta</taxon>
        <taxon>Pterygota</taxon>
        <taxon>Neoptera</taxon>
        <taxon>Endopterygota</taxon>
        <taxon>Hymenoptera</taxon>
        <taxon>Apocrita</taxon>
        <taxon>Proctotrupomorpha</taxon>
        <taxon>Chalcidoidea</taxon>
        <taxon>Trichogrammatidae</taxon>
        <taxon>Trichogramma</taxon>
    </lineage>
</organism>
<evidence type="ECO:0000313" key="10">
    <source>
        <dbReference type="Proteomes" id="UP001627154"/>
    </source>
</evidence>
<evidence type="ECO:0000259" key="7">
    <source>
        <dbReference type="Pfam" id="PF08168"/>
    </source>
</evidence>
<evidence type="ECO:0000256" key="1">
    <source>
        <dbReference type="ARBA" id="ARBA00004604"/>
    </source>
</evidence>
<dbReference type="PANTHER" id="PTHR15633">
    <property type="entry name" value="NUCLEOLAR PROTEIN 11"/>
    <property type="match status" value="1"/>
</dbReference>
<evidence type="ECO:0000256" key="4">
    <source>
        <dbReference type="ARBA" id="ARBA00023159"/>
    </source>
</evidence>
<evidence type="ECO:0000256" key="5">
    <source>
        <dbReference type="ARBA" id="ARBA00023163"/>
    </source>
</evidence>
<dbReference type="Proteomes" id="UP001627154">
    <property type="component" value="Unassembled WGS sequence"/>
</dbReference>
<name>A0ABD2X9J7_9HYME</name>
<feature type="domain" description="Nucleolar protein 11 N-terminal" evidence="7">
    <location>
        <begin position="1"/>
        <end position="323"/>
    </location>
</feature>
<sequence length="591" mass="68228">MARLNSYNTLCPLIDKQLLGVEADSTPDCVIVTLGKNIVIRYQLQDLKQVSSWSSKERLTSQVVFDESSKSYIAVFNSKNIKIWSEDEKDLDNVKKIKFPAIHSILTMKSGPTILLLENGSTVSLQWVLENRKKWTNKGLLEANEKILNSTLIKMKDQVFLCAISTLKTKYKCIMVPLKEETFMEDVEHLKRFNIQRSSEKLVGHVIVSNKEDAQLLTLWSDEKFYSFSLSSSNETFPGTLISDMKAVNCKHPIAMVALNESTIAMYGADLNEEGAVLLIFNTQFKLVQASQKLKCYSSDSKIWRISSKILLASNKHLAFVPYFLPAQEMDSLLNSSLSSQEKAYEEVYWVKETKFKNNSANDSLQQVVTDKIMKFQQKDFNNTLIQQQIIPELIKSEDIESIVWCLNNFKHLPEAQLVQLLFFYTSICNRKNCSMMEIPEESKISKQHIQHTQLFKAIFQIKYSDPALISYLKKEMNFDQILDLFTCLIEKVDPNNENIDNDIDHNITTSLFRWITLLIDSHYQDYLLSQDEKVLQLLTKLSEINSTYINVVQNVVSLQPLFKKLRDGQLIKYIQNDTNKFYSIEEVKLY</sequence>
<evidence type="ECO:0000256" key="6">
    <source>
        <dbReference type="ARBA" id="ARBA00023242"/>
    </source>
</evidence>
<dbReference type="InterPro" id="IPR048897">
    <property type="entry name" value="Nol11_C"/>
</dbReference>
<dbReference type="InterPro" id="IPR042859">
    <property type="entry name" value="NOL11"/>
</dbReference>
<accession>A0ABD2X9J7</accession>
<keyword evidence="3" id="KW-0805">Transcription regulation</keyword>
<gene>
    <name evidence="9" type="ORF">TKK_004882</name>
</gene>
<keyword evidence="2" id="KW-0698">rRNA processing</keyword>
<dbReference type="InterPro" id="IPR012584">
    <property type="entry name" value="NOL11_N"/>
</dbReference>
<keyword evidence="5" id="KW-0804">Transcription</keyword>
<evidence type="ECO:0000256" key="2">
    <source>
        <dbReference type="ARBA" id="ARBA00022552"/>
    </source>
</evidence>
<comment type="subcellular location">
    <subcellularLocation>
        <location evidence="1">Nucleus</location>
        <location evidence="1">Nucleolus</location>
    </subcellularLocation>
</comment>
<keyword evidence="10" id="KW-1185">Reference proteome</keyword>
<comment type="caution">
    <text evidence="9">The sequence shown here is derived from an EMBL/GenBank/DDBJ whole genome shotgun (WGS) entry which is preliminary data.</text>
</comment>
<reference evidence="9 10" key="1">
    <citation type="journal article" date="2024" name="bioRxiv">
        <title>A reference genome for Trichogramma kaykai: A tiny desert-dwelling parasitoid wasp with competing sex-ratio distorters.</title>
        <authorList>
            <person name="Culotta J."/>
            <person name="Lindsey A.R."/>
        </authorList>
    </citation>
    <scope>NUCLEOTIDE SEQUENCE [LARGE SCALE GENOMIC DNA]</scope>
    <source>
        <strain evidence="9 10">KSX58</strain>
    </source>
</reference>
<dbReference type="GO" id="GO:0005730">
    <property type="term" value="C:nucleolus"/>
    <property type="evidence" value="ECO:0007669"/>
    <property type="project" value="UniProtKB-SubCell"/>
</dbReference>
<dbReference type="Pfam" id="PF20998">
    <property type="entry name" value="Nol11_C"/>
    <property type="match status" value="1"/>
</dbReference>
<keyword evidence="4" id="KW-0010">Activator</keyword>
<dbReference type="PANTHER" id="PTHR15633:SF2">
    <property type="entry name" value="NUCLEOLAR PROTEIN 11"/>
    <property type="match status" value="1"/>
</dbReference>
<protein>
    <recommendedName>
        <fullName evidence="11">Nucleolar protein 11</fullName>
    </recommendedName>
</protein>
<dbReference type="GO" id="GO:0006364">
    <property type="term" value="P:rRNA processing"/>
    <property type="evidence" value="ECO:0007669"/>
    <property type="project" value="UniProtKB-KW"/>
</dbReference>
<evidence type="ECO:0000259" key="8">
    <source>
        <dbReference type="Pfam" id="PF20998"/>
    </source>
</evidence>
<dbReference type="Pfam" id="PF08168">
    <property type="entry name" value="NOL11_N"/>
    <property type="match status" value="1"/>
</dbReference>
<keyword evidence="6" id="KW-0539">Nucleus</keyword>
<evidence type="ECO:0008006" key="11">
    <source>
        <dbReference type="Google" id="ProtNLM"/>
    </source>
</evidence>
<proteinExistence type="predicted"/>